<evidence type="ECO:0000256" key="7">
    <source>
        <dbReference type="ARBA" id="ARBA00022859"/>
    </source>
</evidence>
<comment type="similarity">
    <text evidence="2">Belongs to the insect defense protein family.</text>
</comment>
<comment type="subcellular location">
    <subcellularLocation>
        <location evidence="1">Secreted</location>
    </subcellularLocation>
</comment>
<reference evidence="10" key="1">
    <citation type="submission" date="2023-11" db="EMBL/GenBank/DDBJ databases">
        <title>Genome assemblies of two species of porcelain crab, Petrolisthes cinctipes and Petrolisthes manimaculis (Anomura: Porcellanidae).</title>
        <authorList>
            <person name="Angst P."/>
        </authorList>
    </citation>
    <scope>NUCLEOTIDE SEQUENCE</scope>
    <source>
        <strain evidence="10">PB745_02</strain>
        <tissue evidence="10">Gill</tissue>
    </source>
</reference>
<evidence type="ECO:0000259" key="9">
    <source>
        <dbReference type="PROSITE" id="PS51019"/>
    </source>
</evidence>
<dbReference type="Gene3D" id="2.60.40.4060">
    <property type="entry name" value="Reeler domain"/>
    <property type="match status" value="1"/>
</dbReference>
<evidence type="ECO:0000256" key="6">
    <source>
        <dbReference type="ARBA" id="ARBA00022729"/>
    </source>
</evidence>
<keyword evidence="5" id="KW-0399">Innate immunity</keyword>
<dbReference type="Proteomes" id="UP001292094">
    <property type="component" value="Unassembled WGS sequence"/>
</dbReference>
<dbReference type="EMBL" id="JAWZYT010000820">
    <property type="protein sequence ID" value="KAK4318569.1"/>
    <property type="molecule type" value="Genomic_DNA"/>
</dbReference>
<dbReference type="InterPro" id="IPR002861">
    <property type="entry name" value="Reeler_dom"/>
</dbReference>
<name>A0AAE1Q347_9EUCA</name>
<keyword evidence="8" id="KW-0044">Antibiotic</keyword>
<gene>
    <name evidence="10" type="ORF">Pmani_010442</name>
</gene>
<dbReference type="PANTHER" id="PTHR45828:SF9">
    <property type="entry name" value="CELL WALL INTEGRITY AND STRESS RESPONSE COMPONENT 4-LIKE-RELATED"/>
    <property type="match status" value="1"/>
</dbReference>
<dbReference type="PANTHER" id="PTHR45828">
    <property type="entry name" value="CYTOCHROME B561/FERRIC REDUCTASE TRANSMEMBRANE"/>
    <property type="match status" value="1"/>
</dbReference>
<keyword evidence="6" id="KW-0732">Signal</keyword>
<organism evidence="10 11">
    <name type="scientific">Petrolisthes manimaculis</name>
    <dbReference type="NCBI Taxonomy" id="1843537"/>
    <lineage>
        <taxon>Eukaryota</taxon>
        <taxon>Metazoa</taxon>
        <taxon>Ecdysozoa</taxon>
        <taxon>Arthropoda</taxon>
        <taxon>Crustacea</taxon>
        <taxon>Multicrustacea</taxon>
        <taxon>Malacostraca</taxon>
        <taxon>Eumalacostraca</taxon>
        <taxon>Eucarida</taxon>
        <taxon>Decapoda</taxon>
        <taxon>Pleocyemata</taxon>
        <taxon>Anomura</taxon>
        <taxon>Galatheoidea</taxon>
        <taxon>Porcellanidae</taxon>
        <taxon>Petrolisthes</taxon>
    </lineage>
</organism>
<dbReference type="CDD" id="cd08544">
    <property type="entry name" value="Reeler"/>
    <property type="match status" value="1"/>
</dbReference>
<keyword evidence="3" id="KW-0964">Secreted</keyword>
<dbReference type="PROSITE" id="PS51019">
    <property type="entry name" value="REELIN"/>
    <property type="match status" value="1"/>
</dbReference>
<dbReference type="GO" id="GO:0005576">
    <property type="term" value="C:extracellular region"/>
    <property type="evidence" value="ECO:0007669"/>
    <property type="project" value="UniProtKB-SubCell"/>
</dbReference>
<keyword evidence="11" id="KW-1185">Reference proteome</keyword>
<evidence type="ECO:0000313" key="11">
    <source>
        <dbReference type="Proteomes" id="UP001292094"/>
    </source>
</evidence>
<dbReference type="AlphaFoldDB" id="A0AAE1Q347"/>
<comment type="caution">
    <text evidence="10">The sequence shown here is derived from an EMBL/GenBank/DDBJ whole genome shotgun (WGS) entry which is preliminary data.</text>
</comment>
<feature type="domain" description="Reelin" evidence="9">
    <location>
        <begin position="1"/>
        <end position="144"/>
    </location>
</feature>
<evidence type="ECO:0000256" key="8">
    <source>
        <dbReference type="ARBA" id="ARBA00023022"/>
    </source>
</evidence>
<dbReference type="Pfam" id="PF02014">
    <property type="entry name" value="Reeler"/>
    <property type="match status" value="1"/>
</dbReference>
<protein>
    <recommendedName>
        <fullName evidence="9">Reelin domain-containing protein</fullName>
    </recommendedName>
</protein>
<dbReference type="InterPro" id="IPR051237">
    <property type="entry name" value="Ferric-chelate_Red/DefProt"/>
</dbReference>
<evidence type="ECO:0000256" key="3">
    <source>
        <dbReference type="ARBA" id="ARBA00022525"/>
    </source>
</evidence>
<sequence length="144" mass="15195">MSNHVPASACAGMKPLGHNIEPQISLPPYYIDVIPPTVPNQAFQVVLAADDVPFKGFFIKAFDQITGKVVGSFTKSSADVATIDCGASGFGAHHTSSTDKTSVVLNWQPPSDYTGSVSFMATVVQSFSVYWMDVVSPLVAVAGI</sequence>
<dbReference type="InterPro" id="IPR042307">
    <property type="entry name" value="Reeler_sf"/>
</dbReference>
<evidence type="ECO:0000256" key="2">
    <source>
        <dbReference type="ARBA" id="ARBA00008501"/>
    </source>
</evidence>
<evidence type="ECO:0000256" key="1">
    <source>
        <dbReference type="ARBA" id="ARBA00004613"/>
    </source>
</evidence>
<dbReference type="GO" id="GO:0045087">
    <property type="term" value="P:innate immune response"/>
    <property type="evidence" value="ECO:0007669"/>
    <property type="project" value="UniProtKB-KW"/>
</dbReference>
<evidence type="ECO:0000256" key="4">
    <source>
        <dbReference type="ARBA" id="ARBA00022529"/>
    </source>
</evidence>
<keyword evidence="4" id="KW-0929">Antimicrobial</keyword>
<accession>A0AAE1Q347</accession>
<evidence type="ECO:0000313" key="10">
    <source>
        <dbReference type="EMBL" id="KAK4318569.1"/>
    </source>
</evidence>
<dbReference type="GO" id="GO:0016020">
    <property type="term" value="C:membrane"/>
    <property type="evidence" value="ECO:0007669"/>
    <property type="project" value="TreeGrafter"/>
</dbReference>
<keyword evidence="7" id="KW-0391">Immunity</keyword>
<evidence type="ECO:0000256" key="5">
    <source>
        <dbReference type="ARBA" id="ARBA00022588"/>
    </source>
</evidence>
<proteinExistence type="inferred from homology"/>
<dbReference type="GO" id="GO:0042742">
    <property type="term" value="P:defense response to bacterium"/>
    <property type="evidence" value="ECO:0007669"/>
    <property type="project" value="UniProtKB-KW"/>
</dbReference>